<dbReference type="NCBIfam" id="TIGR00254">
    <property type="entry name" value="GGDEF"/>
    <property type="match status" value="1"/>
</dbReference>
<dbReference type="InterPro" id="IPR043128">
    <property type="entry name" value="Rev_trsase/Diguanyl_cyclase"/>
</dbReference>
<dbReference type="Pfam" id="PF01590">
    <property type="entry name" value="GAF"/>
    <property type="match status" value="1"/>
</dbReference>
<dbReference type="InterPro" id="IPR029787">
    <property type="entry name" value="Nucleotide_cyclase"/>
</dbReference>
<gene>
    <name evidence="4" type="ORF">MMSR116_17715</name>
</gene>
<evidence type="ECO:0000313" key="5">
    <source>
        <dbReference type="Proteomes" id="UP000012488"/>
    </source>
</evidence>
<feature type="domain" description="GGDEF" evidence="3">
    <location>
        <begin position="193"/>
        <end position="326"/>
    </location>
</feature>
<dbReference type="AlphaFoldDB" id="A0A6B9FNS5"/>
<evidence type="ECO:0000256" key="2">
    <source>
        <dbReference type="ARBA" id="ARBA00034247"/>
    </source>
</evidence>
<dbReference type="CDD" id="cd01949">
    <property type="entry name" value="GGDEF"/>
    <property type="match status" value="1"/>
</dbReference>
<proteinExistence type="predicted"/>
<dbReference type="InterPro" id="IPR029016">
    <property type="entry name" value="GAF-like_dom_sf"/>
</dbReference>
<protein>
    <recommendedName>
        <fullName evidence="1">diguanylate cyclase</fullName>
        <ecNumber evidence="1">2.7.7.65</ecNumber>
    </recommendedName>
</protein>
<dbReference type="Gene3D" id="3.30.70.270">
    <property type="match status" value="1"/>
</dbReference>
<reference evidence="4 5" key="2">
    <citation type="journal article" date="2013" name="Genome Announc.">
        <title>Draft Genome Sequence of Methylobacterium mesophilicum Strain SR1.6/6, Isolated from Citrus sinensis.</title>
        <authorList>
            <person name="Marinho Almeida D."/>
            <person name="Dini-Andreote F."/>
            <person name="Camargo Neves A.A."/>
            <person name="Juca Ramos R.T."/>
            <person name="Andreote F.D."/>
            <person name="Carneiro A.R."/>
            <person name="Oliveira de Souza Lima A."/>
            <person name="Caracciolo Gomes de Sa P.H."/>
            <person name="Ribeiro Barbosa M.S."/>
            <person name="Araujo W.L."/>
            <person name="Silva A."/>
        </authorList>
    </citation>
    <scope>NUCLEOTIDE SEQUENCE [LARGE SCALE GENOMIC DNA]</scope>
    <source>
        <strain evidence="4 5">SR1.6/6</strain>
    </source>
</reference>
<dbReference type="SMART" id="SM00065">
    <property type="entry name" value="GAF"/>
    <property type="match status" value="1"/>
</dbReference>
<dbReference type="SUPFAM" id="SSF55781">
    <property type="entry name" value="GAF domain-like"/>
    <property type="match status" value="1"/>
</dbReference>
<evidence type="ECO:0000313" key="4">
    <source>
        <dbReference type="EMBL" id="QGY03519.1"/>
    </source>
</evidence>
<comment type="catalytic activity">
    <reaction evidence="2">
        <text>2 GTP = 3',3'-c-di-GMP + 2 diphosphate</text>
        <dbReference type="Rhea" id="RHEA:24898"/>
        <dbReference type="ChEBI" id="CHEBI:33019"/>
        <dbReference type="ChEBI" id="CHEBI:37565"/>
        <dbReference type="ChEBI" id="CHEBI:58805"/>
        <dbReference type="EC" id="2.7.7.65"/>
    </reaction>
</comment>
<dbReference type="InterPro" id="IPR000160">
    <property type="entry name" value="GGDEF_dom"/>
</dbReference>
<dbReference type="EMBL" id="CP043538">
    <property type="protein sequence ID" value="QGY03519.1"/>
    <property type="molecule type" value="Genomic_DNA"/>
</dbReference>
<reference evidence="4 5" key="1">
    <citation type="journal article" date="2012" name="Genet. Mol. Biol.">
        <title>Analysis of 16S rRNA and mxaF genes revealing insights into Methylobacterium niche-specific plant association.</title>
        <authorList>
            <person name="Dourado M.N."/>
            <person name="Andreote F.D."/>
            <person name="Dini-Andreote F."/>
            <person name="Conti R."/>
            <person name="Araujo J.M."/>
            <person name="Araujo W.L."/>
        </authorList>
    </citation>
    <scope>NUCLEOTIDE SEQUENCE [LARGE SCALE GENOMIC DNA]</scope>
    <source>
        <strain evidence="4 5">SR1.6/6</strain>
    </source>
</reference>
<evidence type="ECO:0000259" key="3">
    <source>
        <dbReference type="PROSITE" id="PS50887"/>
    </source>
</evidence>
<dbReference type="Proteomes" id="UP000012488">
    <property type="component" value="Chromosome"/>
</dbReference>
<sequence>MSAQTQIQEQARLASLDYYDVLDTPSEEAFDRITRLTRRMFDVPMSTITLIDGHRQWFKSRQGVSASEMSKGPALCDIVVREARPLIVPDTLADVRFADNPFVLGEPHIRFYAGAPLRTSEGYCIGTLCAMDTKPRTFPADQLDTLSDLARIVMSELELRVLAMTDGLTGALSRRAFRDEFSRAFALAVRHKHELSCIMLDLDHFKSVNDGHGHAVGDRVLSAVAGVCRDELRKSDAFGRLGGEEFAILLPHTGLASAMQVAEKLRGAIARLDIPTPLRPIRITASFGVAALNGSVADPDMLLQNADAALYSAKDDGRNRCMEWKPVAIAQQNIRRRVLKSGQISFNAGRSAIDCTVRSLSDDSAGLKIVTTAGVPERFKLLIEADGFSRLCEIVSKSDQHLDVAFV</sequence>
<dbReference type="SUPFAM" id="SSF55073">
    <property type="entry name" value="Nucleotide cyclase"/>
    <property type="match status" value="1"/>
</dbReference>
<dbReference type="Pfam" id="PF00990">
    <property type="entry name" value="GGDEF"/>
    <property type="match status" value="1"/>
</dbReference>
<dbReference type="EC" id="2.7.7.65" evidence="1"/>
<dbReference type="GO" id="GO:0052621">
    <property type="term" value="F:diguanylate cyclase activity"/>
    <property type="evidence" value="ECO:0007669"/>
    <property type="project" value="UniProtKB-EC"/>
</dbReference>
<dbReference type="PANTHER" id="PTHR45138">
    <property type="entry name" value="REGULATORY COMPONENTS OF SENSORY TRANSDUCTION SYSTEM"/>
    <property type="match status" value="1"/>
</dbReference>
<name>A0A6B9FNS5_9HYPH</name>
<evidence type="ECO:0000256" key="1">
    <source>
        <dbReference type="ARBA" id="ARBA00012528"/>
    </source>
</evidence>
<dbReference type="PROSITE" id="PS50887">
    <property type="entry name" value="GGDEF"/>
    <property type="match status" value="1"/>
</dbReference>
<dbReference type="KEGG" id="mmes:MMSR116_17715"/>
<dbReference type="RefSeq" id="WP_010687717.1">
    <property type="nucleotide sequence ID" value="NZ_CP043538.1"/>
</dbReference>
<dbReference type="FunFam" id="3.30.70.270:FF:000001">
    <property type="entry name" value="Diguanylate cyclase domain protein"/>
    <property type="match status" value="1"/>
</dbReference>
<organism evidence="4 5">
    <name type="scientific">Methylobacterium mesophilicum SR1.6/6</name>
    <dbReference type="NCBI Taxonomy" id="908290"/>
    <lineage>
        <taxon>Bacteria</taxon>
        <taxon>Pseudomonadati</taxon>
        <taxon>Pseudomonadota</taxon>
        <taxon>Alphaproteobacteria</taxon>
        <taxon>Hyphomicrobiales</taxon>
        <taxon>Methylobacteriaceae</taxon>
        <taxon>Methylobacterium</taxon>
    </lineage>
</organism>
<dbReference type="PANTHER" id="PTHR45138:SF9">
    <property type="entry name" value="DIGUANYLATE CYCLASE DGCM-RELATED"/>
    <property type="match status" value="1"/>
</dbReference>
<dbReference type="SMART" id="SM00267">
    <property type="entry name" value="GGDEF"/>
    <property type="match status" value="1"/>
</dbReference>
<accession>A0A6B9FNS5</accession>
<dbReference type="OrthoDB" id="315417at2"/>
<dbReference type="InterPro" id="IPR003018">
    <property type="entry name" value="GAF"/>
</dbReference>
<dbReference type="InterPro" id="IPR050469">
    <property type="entry name" value="Diguanylate_Cyclase"/>
</dbReference>
<dbReference type="Gene3D" id="3.30.450.40">
    <property type="match status" value="1"/>
</dbReference>